<dbReference type="HOGENOM" id="CLU_069543_6_0_5"/>
<dbReference type="KEGG" id="pami:JCM7686_pAMI4p321"/>
<reference evidence="4 5" key="1">
    <citation type="journal article" date="2014" name="BMC Genomics">
        <title>Architecture and functions of a multipartite genome of the methylotrophic bacterium Paracoccus aminophilus JCM 7686, containing primary and secondary chromids.</title>
        <authorList>
            <person name="Dziewit L."/>
            <person name="Czarnecki J."/>
            <person name="Wibberg D."/>
            <person name="Radlinska M."/>
            <person name="Mrozek P."/>
            <person name="Szymczak M."/>
            <person name="Schluter A."/>
            <person name="Puhler A."/>
            <person name="Bartosik D."/>
        </authorList>
    </citation>
    <scope>NUCLEOTIDE SEQUENCE [LARGE SCALE GENOMIC DNA]</scope>
    <source>
        <strain evidence="4">JCM 7686</strain>
        <plasmid evidence="5">Plasmid pAMI4</plasmid>
    </source>
</reference>
<dbReference type="InterPro" id="IPR001647">
    <property type="entry name" value="HTH_TetR"/>
</dbReference>
<dbReference type="AlphaFoldDB" id="S5XU25"/>
<evidence type="ECO:0000256" key="2">
    <source>
        <dbReference type="PROSITE-ProRule" id="PRU00335"/>
    </source>
</evidence>
<proteinExistence type="predicted"/>
<feature type="DNA-binding region" description="H-T-H motif" evidence="2">
    <location>
        <begin position="34"/>
        <end position="53"/>
    </location>
</feature>
<organism evidence="4 5">
    <name type="scientific">Paracoccus aminophilus JCM 7686</name>
    <dbReference type="NCBI Taxonomy" id="1367847"/>
    <lineage>
        <taxon>Bacteria</taxon>
        <taxon>Pseudomonadati</taxon>
        <taxon>Pseudomonadota</taxon>
        <taxon>Alphaproteobacteria</taxon>
        <taxon>Rhodobacterales</taxon>
        <taxon>Paracoccaceae</taxon>
        <taxon>Paracoccus</taxon>
    </lineage>
</organism>
<dbReference type="InterPro" id="IPR009057">
    <property type="entry name" value="Homeodomain-like_sf"/>
</dbReference>
<sequence>MSDAGEAKTKRLNRQRILEAARDLIEAQGAQSFSMRSLSKALEVSPMALYRHTGDRSTLLGLVLDLILIEHEHRAGIGLSDHDFDKFIHFYGDLVTHNPQVFITFISEPDAKSAEAEKLSQQMLEALLRLGYSADEAVLMRDIVVDHAHGYLLASVAQKDPSALRDLRAGYAVASRLLIDRLMT</sequence>
<accession>S5XU25</accession>
<protein>
    <submittedName>
        <fullName evidence="4">Transcriptional regulator, TetR family</fullName>
    </submittedName>
</protein>
<dbReference type="GO" id="GO:0003677">
    <property type="term" value="F:DNA binding"/>
    <property type="evidence" value="ECO:0007669"/>
    <property type="project" value="UniProtKB-UniRule"/>
</dbReference>
<gene>
    <name evidence="4" type="ORF">JCM7686_pAMI4p321</name>
</gene>
<dbReference type="EMBL" id="CP006652">
    <property type="protein sequence ID" value="AGT11009.1"/>
    <property type="molecule type" value="Genomic_DNA"/>
</dbReference>
<keyword evidence="5" id="KW-1185">Reference proteome</keyword>
<evidence type="ECO:0000313" key="5">
    <source>
        <dbReference type="Proteomes" id="UP000015480"/>
    </source>
</evidence>
<evidence type="ECO:0000256" key="1">
    <source>
        <dbReference type="ARBA" id="ARBA00023125"/>
    </source>
</evidence>
<dbReference type="Pfam" id="PF00440">
    <property type="entry name" value="TetR_N"/>
    <property type="match status" value="1"/>
</dbReference>
<keyword evidence="1 2" id="KW-0238">DNA-binding</keyword>
<dbReference type="Proteomes" id="UP000015480">
    <property type="component" value="Plasmid pAMI4"/>
</dbReference>
<dbReference type="PROSITE" id="PS50977">
    <property type="entry name" value="HTH_TETR_2"/>
    <property type="match status" value="1"/>
</dbReference>
<dbReference type="RefSeq" id="WP_020952493.1">
    <property type="nucleotide sequence ID" value="NC_022049.1"/>
</dbReference>
<feature type="domain" description="HTH tetR-type" evidence="3">
    <location>
        <begin position="11"/>
        <end position="71"/>
    </location>
</feature>
<dbReference type="eggNOG" id="COG1309">
    <property type="taxonomic scope" value="Bacteria"/>
</dbReference>
<name>S5XU25_PARAH</name>
<keyword evidence="4" id="KW-0614">Plasmid</keyword>
<dbReference type="SUPFAM" id="SSF46689">
    <property type="entry name" value="Homeodomain-like"/>
    <property type="match status" value="1"/>
</dbReference>
<geneLocation type="plasmid" evidence="4 5">
    <name>pAMI4</name>
</geneLocation>
<evidence type="ECO:0000259" key="3">
    <source>
        <dbReference type="PROSITE" id="PS50977"/>
    </source>
</evidence>
<dbReference type="OrthoDB" id="5507265at2"/>
<evidence type="ECO:0000313" key="4">
    <source>
        <dbReference type="EMBL" id="AGT11009.1"/>
    </source>
</evidence>
<dbReference type="Gene3D" id="1.10.357.10">
    <property type="entry name" value="Tetracycline Repressor, domain 2"/>
    <property type="match status" value="1"/>
</dbReference>